<evidence type="ECO:0000313" key="5">
    <source>
        <dbReference type="EMBL" id="KOR42699.1"/>
    </source>
</evidence>
<dbReference type="RefSeq" id="WP_154582790.1">
    <property type="nucleotide sequence ID" value="NZ_LHUJ01000248.1"/>
</dbReference>
<dbReference type="FunFam" id="2.30.38.10:FF:000001">
    <property type="entry name" value="Non-ribosomal peptide synthetase PvdI"/>
    <property type="match status" value="1"/>
</dbReference>
<dbReference type="PANTHER" id="PTHR45527:SF1">
    <property type="entry name" value="FATTY ACID SYNTHASE"/>
    <property type="match status" value="1"/>
</dbReference>
<dbReference type="GO" id="GO:0047527">
    <property type="term" value="F:2,3-dihydroxybenzoate-serine ligase activity"/>
    <property type="evidence" value="ECO:0007669"/>
    <property type="project" value="TreeGrafter"/>
</dbReference>
<dbReference type="GO" id="GO:0005829">
    <property type="term" value="C:cytosol"/>
    <property type="evidence" value="ECO:0007669"/>
    <property type="project" value="TreeGrafter"/>
</dbReference>
<dbReference type="PANTHER" id="PTHR45527">
    <property type="entry name" value="NONRIBOSOMAL PEPTIDE SYNTHETASE"/>
    <property type="match status" value="1"/>
</dbReference>
<dbReference type="GO" id="GO:0031177">
    <property type="term" value="F:phosphopantetheine binding"/>
    <property type="evidence" value="ECO:0007669"/>
    <property type="project" value="TreeGrafter"/>
</dbReference>
<dbReference type="InterPro" id="IPR045851">
    <property type="entry name" value="AMP-bd_C_sf"/>
</dbReference>
<dbReference type="SUPFAM" id="SSF56801">
    <property type="entry name" value="Acetyl-CoA synthetase-like"/>
    <property type="match status" value="1"/>
</dbReference>
<organism evidence="5 6">
    <name type="scientific">Xanthomonas oryzae</name>
    <dbReference type="NCBI Taxonomy" id="347"/>
    <lineage>
        <taxon>Bacteria</taxon>
        <taxon>Pseudomonadati</taxon>
        <taxon>Pseudomonadota</taxon>
        <taxon>Gammaproteobacteria</taxon>
        <taxon>Lysobacterales</taxon>
        <taxon>Lysobacteraceae</taxon>
        <taxon>Xanthomonas</taxon>
    </lineage>
</organism>
<dbReference type="GO" id="GO:0009239">
    <property type="term" value="P:enterobactin biosynthetic process"/>
    <property type="evidence" value="ECO:0007669"/>
    <property type="project" value="TreeGrafter"/>
</dbReference>
<dbReference type="PROSITE" id="PS00455">
    <property type="entry name" value="AMP_BINDING"/>
    <property type="match status" value="1"/>
</dbReference>
<evidence type="ECO:0000256" key="2">
    <source>
        <dbReference type="ARBA" id="ARBA00022450"/>
    </source>
</evidence>
<reference evidence="5 6" key="2">
    <citation type="submission" date="2015-09" db="EMBL/GenBank/DDBJ databases">
        <title>Draft genome sequence of Xanthomonas oryzae pv. USA str. X11-5A.</title>
        <authorList>
            <person name="Knight B.M."/>
            <person name="Roberts D.P."/>
            <person name="Lin D."/>
            <person name="Hari K."/>
            <person name="Fletcher J."/>
            <person name="Melcher U."/>
            <person name="Blagden T."/>
            <person name="Winegar R.A."/>
        </authorList>
    </citation>
    <scope>NUCLEOTIDE SEQUENCE [LARGE SCALE GENOMIC DNA]</scope>
    <source>
        <strain evidence="5 6">X11-5A</strain>
    </source>
</reference>
<dbReference type="Proteomes" id="UP000036790">
    <property type="component" value="Unassembled WGS sequence"/>
</dbReference>
<reference evidence="5 6" key="1">
    <citation type="submission" date="2015-07" db="EMBL/GenBank/DDBJ databases">
        <authorList>
            <consortium name="Consortium for Microbial Forensics and Genomics (microFORGE)"/>
            <person name="Knight B.M."/>
            <person name="Roberts D.P."/>
            <person name="Lin D."/>
            <person name="Hari K."/>
            <person name="Fletcher J."/>
            <person name="Melcher U."/>
            <person name="Blagden T."/>
            <person name="Winegar R.A."/>
        </authorList>
    </citation>
    <scope>NUCLEOTIDE SEQUENCE [LARGE SCALE GENOMIC DNA]</scope>
    <source>
        <strain evidence="5 6">X11-5A</strain>
    </source>
</reference>
<evidence type="ECO:0000256" key="3">
    <source>
        <dbReference type="ARBA" id="ARBA00022553"/>
    </source>
</evidence>
<evidence type="ECO:0000259" key="4">
    <source>
        <dbReference type="Pfam" id="PF00501"/>
    </source>
</evidence>
<proteinExistence type="predicted"/>
<feature type="non-terminal residue" evidence="5">
    <location>
        <position position="1"/>
    </location>
</feature>
<feature type="non-terminal residue" evidence="5">
    <location>
        <position position="387"/>
    </location>
</feature>
<dbReference type="EMBL" id="LHUJ01000248">
    <property type="protein sequence ID" value="KOR42699.1"/>
    <property type="molecule type" value="Genomic_DNA"/>
</dbReference>
<dbReference type="Gene3D" id="3.30.300.30">
    <property type="match status" value="1"/>
</dbReference>
<protein>
    <recommendedName>
        <fullName evidence="4">AMP-dependent synthetase/ligase domain-containing protein</fullName>
    </recommendedName>
</protein>
<dbReference type="Pfam" id="PF00501">
    <property type="entry name" value="AMP-binding"/>
    <property type="match status" value="1"/>
</dbReference>
<dbReference type="InterPro" id="IPR020845">
    <property type="entry name" value="AMP-binding_CS"/>
</dbReference>
<dbReference type="InterPro" id="IPR000873">
    <property type="entry name" value="AMP-dep_synth/lig_dom"/>
</dbReference>
<evidence type="ECO:0000256" key="1">
    <source>
        <dbReference type="ARBA" id="ARBA00001957"/>
    </source>
</evidence>
<keyword evidence="2" id="KW-0596">Phosphopantetheine</keyword>
<dbReference type="GO" id="GO:0043041">
    <property type="term" value="P:amino acid activation for nonribosomal peptide biosynthetic process"/>
    <property type="evidence" value="ECO:0007669"/>
    <property type="project" value="TreeGrafter"/>
</dbReference>
<evidence type="ECO:0000313" key="6">
    <source>
        <dbReference type="Proteomes" id="UP000036790"/>
    </source>
</evidence>
<accession>A0AAP0ZK39</accession>
<dbReference type="InterPro" id="IPR010071">
    <property type="entry name" value="AA_adenyl_dom"/>
</dbReference>
<dbReference type="AlphaFoldDB" id="A0AAP0ZK39"/>
<gene>
    <name evidence="5" type="ORF">ADT25_13865</name>
</gene>
<comment type="caution">
    <text evidence="5">The sequence shown here is derived from an EMBL/GenBank/DDBJ whole genome shotgun (WGS) entry which is preliminary data.</text>
</comment>
<feature type="domain" description="AMP-dependent synthetase/ligase" evidence="4">
    <location>
        <begin position="1"/>
        <end position="313"/>
    </location>
</feature>
<sequence length="387" mass="41993">ALGVVPEDRVAVCLPRGIDLVIALLAALKAGAAFMPLDPDAPSNRLERMLADARPRVLLARRPTASPLALSDGLHTVLLDTDQARWNNAATHAPVVAILHPQHPAYVLYTSGSTGQPKGVITTHAGIDNRLTWGQQALELLPTQTVLQKTPVGFDVCVWELFWPLRVGARLVLARHEGHKDPAYLIALIEHTGIDTVHFVPSMLRVFLDVLPAGACTSLQRIVCSGEALTADLAQAVRTRLPRARLYNLYGPTEASVEVSVWECSDADASSVPIGRPIANTRLHVLDAQRARAPIGVPGELQIAGVQLARGYLGRPDLTAERFVPDPFADQPGQRMYRTGDLARWRVDGALEYLGRNDAQIKLRGVRIELGEIETALRGCEGVREAV</sequence>
<dbReference type="FunFam" id="3.40.50.12780:FF:000012">
    <property type="entry name" value="Non-ribosomal peptide synthetase"/>
    <property type="match status" value="1"/>
</dbReference>
<keyword evidence="3" id="KW-0597">Phosphoprotein</keyword>
<dbReference type="NCBIfam" id="TIGR01733">
    <property type="entry name" value="AA-adenyl-dom"/>
    <property type="match status" value="1"/>
</dbReference>
<dbReference type="FunFam" id="3.40.50.980:FF:000002">
    <property type="entry name" value="Enterobactin synthetase component F"/>
    <property type="match status" value="1"/>
</dbReference>
<dbReference type="Gene3D" id="3.40.50.980">
    <property type="match status" value="2"/>
</dbReference>
<dbReference type="Gene3D" id="2.30.38.10">
    <property type="entry name" value="Luciferase, Domain 3"/>
    <property type="match status" value="1"/>
</dbReference>
<dbReference type="GO" id="GO:0009366">
    <property type="term" value="C:enterobactin synthetase complex"/>
    <property type="evidence" value="ECO:0007669"/>
    <property type="project" value="TreeGrafter"/>
</dbReference>
<name>A0AAP0ZK39_9XANT</name>
<comment type="cofactor">
    <cofactor evidence="1">
        <name>pantetheine 4'-phosphate</name>
        <dbReference type="ChEBI" id="CHEBI:47942"/>
    </cofactor>
</comment>